<evidence type="ECO:0000256" key="1">
    <source>
        <dbReference type="ARBA" id="ARBA00004141"/>
    </source>
</evidence>
<evidence type="ECO:0000256" key="4">
    <source>
        <dbReference type="ARBA" id="ARBA00022989"/>
    </source>
</evidence>
<proteinExistence type="predicted"/>
<evidence type="ECO:0000256" key="5">
    <source>
        <dbReference type="ARBA" id="ARBA00023136"/>
    </source>
</evidence>
<keyword evidence="10" id="KW-1185">Reference proteome</keyword>
<dbReference type="GO" id="GO:0022858">
    <property type="term" value="F:alanine transmembrane transporter activity"/>
    <property type="evidence" value="ECO:0007669"/>
    <property type="project" value="TreeGrafter"/>
</dbReference>
<dbReference type="Proteomes" id="UP001460270">
    <property type="component" value="Unassembled WGS sequence"/>
</dbReference>
<evidence type="ECO:0000256" key="6">
    <source>
        <dbReference type="PIRSR" id="PIRSR600175-1"/>
    </source>
</evidence>
<keyword evidence="8" id="KW-0732">Signal</keyword>
<dbReference type="GO" id="GO:1901235">
    <property type="term" value="F:(R)-carnitine transmembrane transporter activity"/>
    <property type="evidence" value="ECO:0007669"/>
    <property type="project" value="TreeGrafter"/>
</dbReference>
<feature type="transmembrane region" description="Helical" evidence="7">
    <location>
        <begin position="227"/>
        <end position="260"/>
    </location>
</feature>
<protein>
    <submittedName>
        <fullName evidence="9">Uncharacterized protein</fullName>
    </submittedName>
</protein>
<feature type="transmembrane region" description="Helical" evidence="7">
    <location>
        <begin position="272"/>
        <end position="298"/>
    </location>
</feature>
<keyword evidence="2" id="KW-0813">Transport</keyword>
<dbReference type="PANTHER" id="PTHR11616">
    <property type="entry name" value="SODIUM/CHLORIDE DEPENDENT TRANSPORTER"/>
    <property type="match status" value="1"/>
</dbReference>
<dbReference type="PROSITE" id="PS50267">
    <property type="entry name" value="NA_NEUROTRAN_SYMP_3"/>
    <property type="match status" value="1"/>
</dbReference>
<comment type="subcellular location">
    <subcellularLocation>
        <location evidence="1">Membrane</location>
        <topology evidence="1">Multi-pass membrane protein</topology>
    </subcellularLocation>
</comment>
<dbReference type="GO" id="GO:0015374">
    <property type="term" value="F:neutral, basic amino acid:sodium:chloride symporter activity"/>
    <property type="evidence" value="ECO:0007669"/>
    <property type="project" value="TreeGrafter"/>
</dbReference>
<feature type="transmembrane region" description="Helical" evidence="7">
    <location>
        <begin position="64"/>
        <end position="84"/>
    </location>
</feature>
<gene>
    <name evidence="9" type="ORF">WMY93_011819</name>
</gene>
<evidence type="ECO:0000256" key="3">
    <source>
        <dbReference type="ARBA" id="ARBA00022692"/>
    </source>
</evidence>
<dbReference type="GO" id="GO:0046872">
    <property type="term" value="F:metal ion binding"/>
    <property type="evidence" value="ECO:0007669"/>
    <property type="project" value="UniProtKB-KW"/>
</dbReference>
<dbReference type="EMBL" id="JBBPFD010000008">
    <property type="protein sequence ID" value="KAK7916058.1"/>
    <property type="molecule type" value="Genomic_DNA"/>
</dbReference>
<feature type="chain" id="PRO_5043665148" evidence="8">
    <location>
        <begin position="20"/>
        <end position="466"/>
    </location>
</feature>
<dbReference type="AlphaFoldDB" id="A0AAW0PFV2"/>
<evidence type="ECO:0000313" key="9">
    <source>
        <dbReference type="EMBL" id="KAK7916058.1"/>
    </source>
</evidence>
<dbReference type="PRINTS" id="PR00176">
    <property type="entry name" value="NANEUSMPORT"/>
</dbReference>
<dbReference type="GO" id="GO:0005886">
    <property type="term" value="C:plasma membrane"/>
    <property type="evidence" value="ECO:0007669"/>
    <property type="project" value="TreeGrafter"/>
</dbReference>
<feature type="transmembrane region" description="Helical" evidence="7">
    <location>
        <begin position="347"/>
        <end position="370"/>
    </location>
</feature>
<comment type="caution">
    <text evidence="9">The sequence shown here is derived from an EMBL/GenBank/DDBJ whole genome shotgun (WGS) entry which is preliminary data.</text>
</comment>
<sequence>MFVCVSCLAVLCNISGVLVSNWTLGNASCPPSDQIQVQTQTPSEQYWDESALRRSSGMNETGTVVWHLALCLLLSSIIVGAALIKGIKSSGKVVYFTATFPYVVILILLIRGATLEGAREGIEYYIGTQSNLTKLTDAQVWKDAATQTFYSLSIGWGGVLTLASYNNFNNNVSKMLLSSASLMQVLGWRSLCICLSRFCLLHCVFVVPGFGGSCGPGALLRPASSSFPSLLCGRVVLFMLLTVGLDSQFAGIEVVITCLVDAFPSLLNSKRAFLTLGISCSVFLLGLPCVTQAGIYWVTLIDGFLGTWVLLVVGFMEVVGVSYIYGGNRFIKDIEMMIGEKSFFFWFWWRACWFFISPCIILVILVWSLVTLTPPSYGTVPYPDWALALGWCIAAFVLMWIPLVALYKFIKAKGSVWERLKSLCHPTEDWHPFLEKHRGERYSAEKKTDKQNVDTWSISAISSSWL</sequence>
<keyword evidence="6" id="KW-0479">Metal-binding</keyword>
<keyword evidence="3 7" id="KW-0812">Transmembrane</keyword>
<feature type="signal peptide" evidence="8">
    <location>
        <begin position="1"/>
        <end position="19"/>
    </location>
</feature>
<feature type="binding site" evidence="6">
    <location>
        <position position="151"/>
    </location>
    <ligand>
        <name>Na(+)</name>
        <dbReference type="ChEBI" id="CHEBI:29101"/>
        <label>1</label>
    </ligand>
</feature>
<dbReference type="InterPro" id="IPR037272">
    <property type="entry name" value="SNS_sf"/>
</dbReference>
<name>A0AAW0PFV2_9GOBI</name>
<dbReference type="GO" id="GO:0089718">
    <property type="term" value="P:amino acid import across plasma membrane"/>
    <property type="evidence" value="ECO:0007669"/>
    <property type="project" value="TreeGrafter"/>
</dbReference>
<dbReference type="SUPFAM" id="SSF161070">
    <property type="entry name" value="SNF-like"/>
    <property type="match status" value="1"/>
</dbReference>
<evidence type="ECO:0000256" key="8">
    <source>
        <dbReference type="SAM" id="SignalP"/>
    </source>
</evidence>
<dbReference type="InterPro" id="IPR000175">
    <property type="entry name" value="Na/ntran_symport"/>
</dbReference>
<keyword evidence="5 7" id="KW-0472">Membrane</keyword>
<evidence type="ECO:0000256" key="2">
    <source>
        <dbReference type="ARBA" id="ARBA00022448"/>
    </source>
</evidence>
<organism evidence="9 10">
    <name type="scientific">Mugilogobius chulae</name>
    <name type="common">yellowstripe goby</name>
    <dbReference type="NCBI Taxonomy" id="88201"/>
    <lineage>
        <taxon>Eukaryota</taxon>
        <taxon>Metazoa</taxon>
        <taxon>Chordata</taxon>
        <taxon>Craniata</taxon>
        <taxon>Vertebrata</taxon>
        <taxon>Euteleostomi</taxon>
        <taxon>Actinopterygii</taxon>
        <taxon>Neopterygii</taxon>
        <taxon>Teleostei</taxon>
        <taxon>Neoteleostei</taxon>
        <taxon>Acanthomorphata</taxon>
        <taxon>Gobiaria</taxon>
        <taxon>Gobiiformes</taxon>
        <taxon>Gobioidei</taxon>
        <taxon>Gobiidae</taxon>
        <taxon>Gobionellinae</taxon>
        <taxon>Mugilogobius</taxon>
    </lineage>
</organism>
<reference evidence="10" key="1">
    <citation type="submission" date="2024-04" db="EMBL/GenBank/DDBJ databases">
        <title>Salinicola lusitanus LLJ914,a marine bacterium isolated from the Okinawa Trough.</title>
        <authorList>
            <person name="Li J."/>
        </authorList>
    </citation>
    <scope>NUCLEOTIDE SEQUENCE [LARGE SCALE GENOMIC DNA]</scope>
</reference>
<feature type="transmembrane region" description="Helical" evidence="7">
    <location>
        <begin position="304"/>
        <end position="326"/>
    </location>
</feature>
<dbReference type="GO" id="GO:0001761">
    <property type="term" value="F:beta-alanine transmembrane transporter activity"/>
    <property type="evidence" value="ECO:0007669"/>
    <property type="project" value="TreeGrafter"/>
</dbReference>
<feature type="transmembrane region" description="Helical" evidence="7">
    <location>
        <begin position="148"/>
        <end position="165"/>
    </location>
</feature>
<feature type="transmembrane region" description="Helical" evidence="7">
    <location>
        <begin position="93"/>
        <end position="110"/>
    </location>
</feature>
<evidence type="ECO:0000313" key="10">
    <source>
        <dbReference type="Proteomes" id="UP001460270"/>
    </source>
</evidence>
<keyword evidence="4 7" id="KW-1133">Transmembrane helix</keyword>
<feature type="transmembrane region" description="Helical" evidence="7">
    <location>
        <begin position="385"/>
        <end position="410"/>
    </location>
</feature>
<feature type="binding site" evidence="6">
    <location>
        <position position="246"/>
    </location>
    <ligand>
        <name>Na(+)</name>
        <dbReference type="ChEBI" id="CHEBI:29101"/>
        <label>1</label>
    </ligand>
</feature>
<keyword evidence="6" id="KW-0915">Sodium</keyword>
<accession>A0AAW0PFV2</accession>
<dbReference type="PANTHER" id="PTHR11616:SF286">
    <property type="entry name" value="SODIUM- AND CHLORIDE-DEPENDENT NEUTRAL AND BASIC AMINO ACID TRANSPORTER B(0+)"/>
    <property type="match status" value="1"/>
</dbReference>
<dbReference type="GO" id="GO:0015657">
    <property type="term" value="F:branched-chain amino acid:sodium symporter activity"/>
    <property type="evidence" value="ECO:0007669"/>
    <property type="project" value="TreeGrafter"/>
</dbReference>
<feature type="binding site" evidence="6">
    <location>
        <position position="247"/>
    </location>
    <ligand>
        <name>Na(+)</name>
        <dbReference type="ChEBI" id="CHEBI:29101"/>
        <label>1</label>
    </ligand>
</feature>
<dbReference type="Pfam" id="PF00209">
    <property type="entry name" value="SNF"/>
    <property type="match status" value="2"/>
</dbReference>
<evidence type="ECO:0000256" key="7">
    <source>
        <dbReference type="SAM" id="Phobius"/>
    </source>
</evidence>